<dbReference type="OrthoDB" id="9767721at2"/>
<dbReference type="GO" id="GO:0015031">
    <property type="term" value="P:protein transport"/>
    <property type="evidence" value="ECO:0007669"/>
    <property type="project" value="UniProtKB-UniRule"/>
</dbReference>
<organism evidence="15 16">
    <name type="scientific">Marinobacterium lacunae</name>
    <dbReference type="NCBI Taxonomy" id="1232683"/>
    <lineage>
        <taxon>Bacteria</taxon>
        <taxon>Pseudomonadati</taxon>
        <taxon>Pseudomonadota</taxon>
        <taxon>Gammaproteobacteria</taxon>
        <taxon>Oceanospirillales</taxon>
        <taxon>Oceanospirillaceae</taxon>
        <taxon>Marinobacterium</taxon>
    </lineage>
</organism>
<dbReference type="PIRSF" id="PIRSF003095">
    <property type="entry name" value="Trigger_factor"/>
    <property type="match status" value="1"/>
</dbReference>
<dbReference type="Gene3D" id="1.10.3120.10">
    <property type="entry name" value="Trigger factor, C-terminal domain"/>
    <property type="match status" value="1"/>
</dbReference>
<dbReference type="PROSITE" id="PS50059">
    <property type="entry name" value="FKBP_PPIASE"/>
    <property type="match status" value="1"/>
</dbReference>
<dbReference type="Gene3D" id="3.10.50.40">
    <property type="match status" value="1"/>
</dbReference>
<comment type="catalytic activity">
    <reaction evidence="1 11 12">
        <text>[protein]-peptidylproline (omega=180) = [protein]-peptidylproline (omega=0)</text>
        <dbReference type="Rhea" id="RHEA:16237"/>
        <dbReference type="Rhea" id="RHEA-COMP:10747"/>
        <dbReference type="Rhea" id="RHEA-COMP:10748"/>
        <dbReference type="ChEBI" id="CHEBI:83833"/>
        <dbReference type="ChEBI" id="CHEBI:83834"/>
        <dbReference type="EC" id="5.2.1.8"/>
    </reaction>
</comment>
<dbReference type="STRING" id="1232683.ADIMK_1986"/>
<dbReference type="Pfam" id="PF05698">
    <property type="entry name" value="Trigger_C"/>
    <property type="match status" value="1"/>
</dbReference>
<keyword evidence="8 11" id="KW-0413">Isomerase</keyword>
<dbReference type="SUPFAM" id="SSF109998">
    <property type="entry name" value="Triger factor/SurA peptide-binding domain-like"/>
    <property type="match status" value="1"/>
</dbReference>
<comment type="domain">
    <text evidence="11">Consists of 3 domains; the N-terminus binds the ribosome, the middle domain has PPIase activity, while the C-terminus has intrinsic chaperone activity on its own.</text>
</comment>
<evidence type="ECO:0000256" key="2">
    <source>
        <dbReference type="ARBA" id="ARBA00005464"/>
    </source>
</evidence>
<dbReference type="EMBL" id="JMQN01000028">
    <property type="protein sequence ID" value="KEA63859.1"/>
    <property type="molecule type" value="Genomic_DNA"/>
</dbReference>
<dbReference type="InterPro" id="IPR008881">
    <property type="entry name" value="Trigger_fac_ribosome-bd_bac"/>
</dbReference>
<evidence type="ECO:0000256" key="7">
    <source>
        <dbReference type="ARBA" id="ARBA00023186"/>
    </source>
</evidence>
<evidence type="ECO:0000256" key="11">
    <source>
        <dbReference type="HAMAP-Rule" id="MF_00303"/>
    </source>
</evidence>
<comment type="similarity">
    <text evidence="2 11 13">Belongs to the FKBP-type PPIase family. Tig subfamily.</text>
</comment>
<evidence type="ECO:0000256" key="5">
    <source>
        <dbReference type="ARBA" id="ARBA00022618"/>
    </source>
</evidence>
<dbReference type="FunFam" id="3.10.50.40:FF:000001">
    <property type="entry name" value="Trigger factor"/>
    <property type="match status" value="1"/>
</dbReference>
<evidence type="ECO:0000256" key="1">
    <source>
        <dbReference type="ARBA" id="ARBA00000971"/>
    </source>
</evidence>
<comment type="caution">
    <text evidence="15">The sequence shown here is derived from an EMBL/GenBank/DDBJ whole genome shotgun (WGS) entry which is preliminary data.</text>
</comment>
<reference evidence="15 16" key="1">
    <citation type="submission" date="2014-04" db="EMBL/GenBank/DDBJ databases">
        <title>Marinobacterium kochiensis sp. nov., isolated from sediment sample collected from Kochi backwaters in Kerala, India.</title>
        <authorList>
            <person name="Singh A."/>
            <person name="Pinnaka A.K."/>
        </authorList>
    </citation>
    <scope>NUCLEOTIDE SEQUENCE [LARGE SCALE GENOMIC DNA]</scope>
    <source>
        <strain evidence="15 16">AK27</strain>
    </source>
</reference>
<dbReference type="GO" id="GO:0005737">
    <property type="term" value="C:cytoplasm"/>
    <property type="evidence" value="ECO:0007669"/>
    <property type="project" value="UniProtKB-SubCell"/>
</dbReference>
<dbReference type="Gene3D" id="3.30.70.1050">
    <property type="entry name" value="Trigger factor ribosome-binding domain"/>
    <property type="match status" value="1"/>
</dbReference>
<dbReference type="InterPro" id="IPR046357">
    <property type="entry name" value="PPIase_dom_sf"/>
</dbReference>
<proteinExistence type="inferred from homology"/>
<evidence type="ECO:0000256" key="6">
    <source>
        <dbReference type="ARBA" id="ARBA00023110"/>
    </source>
</evidence>
<evidence type="ECO:0000313" key="16">
    <source>
        <dbReference type="Proteomes" id="UP000028252"/>
    </source>
</evidence>
<evidence type="ECO:0000256" key="3">
    <source>
        <dbReference type="ARBA" id="ARBA00013194"/>
    </source>
</evidence>
<protein>
    <recommendedName>
        <fullName evidence="4 11">Trigger factor</fullName>
        <shortName evidence="11">TF</shortName>
        <ecNumber evidence="3 11">5.2.1.8</ecNumber>
    </recommendedName>
    <alternativeName>
        <fullName evidence="10 11">PPIase</fullName>
    </alternativeName>
</protein>
<name>A0A081FZA4_9GAMM</name>
<dbReference type="PATRIC" id="fig|1232683.4.peg.1949"/>
<dbReference type="eggNOG" id="COG0544">
    <property type="taxonomic scope" value="Bacteria"/>
</dbReference>
<dbReference type="Pfam" id="PF00254">
    <property type="entry name" value="FKBP_C"/>
    <property type="match status" value="1"/>
</dbReference>
<keyword evidence="16" id="KW-1185">Reference proteome</keyword>
<dbReference type="InterPro" id="IPR001179">
    <property type="entry name" value="PPIase_FKBP_dom"/>
</dbReference>
<dbReference type="InterPro" id="IPR036611">
    <property type="entry name" value="Trigger_fac_ribosome-bd_sf"/>
</dbReference>
<dbReference type="GO" id="GO:0051083">
    <property type="term" value="P:'de novo' cotranslational protein folding"/>
    <property type="evidence" value="ECO:0007669"/>
    <property type="project" value="TreeGrafter"/>
</dbReference>
<dbReference type="InterPro" id="IPR027304">
    <property type="entry name" value="Trigger_fact/SurA_dom_sf"/>
</dbReference>
<dbReference type="GO" id="GO:0003755">
    <property type="term" value="F:peptidyl-prolyl cis-trans isomerase activity"/>
    <property type="evidence" value="ECO:0007669"/>
    <property type="project" value="UniProtKB-UniRule"/>
</dbReference>
<dbReference type="GO" id="GO:0043022">
    <property type="term" value="F:ribosome binding"/>
    <property type="evidence" value="ECO:0007669"/>
    <property type="project" value="TreeGrafter"/>
</dbReference>
<dbReference type="InterPro" id="IPR008880">
    <property type="entry name" value="Trigger_fac_C"/>
</dbReference>
<dbReference type="GO" id="GO:0043335">
    <property type="term" value="P:protein unfolding"/>
    <property type="evidence" value="ECO:0007669"/>
    <property type="project" value="TreeGrafter"/>
</dbReference>
<dbReference type="GO" id="GO:0044183">
    <property type="term" value="F:protein folding chaperone"/>
    <property type="evidence" value="ECO:0007669"/>
    <property type="project" value="TreeGrafter"/>
</dbReference>
<dbReference type="HAMAP" id="MF_00303">
    <property type="entry name" value="Trigger_factor_Tig"/>
    <property type="match status" value="1"/>
</dbReference>
<keyword evidence="9 11" id="KW-0131">Cell cycle</keyword>
<dbReference type="SUPFAM" id="SSF102735">
    <property type="entry name" value="Trigger factor ribosome-binding domain"/>
    <property type="match status" value="1"/>
</dbReference>
<comment type="subcellular location">
    <subcellularLocation>
        <location evidence="11">Cytoplasm</location>
    </subcellularLocation>
    <text evidence="11">About half TF is bound to the ribosome near the polypeptide exit tunnel while the other half is free in the cytoplasm.</text>
</comment>
<keyword evidence="6 11" id="KW-0697">Rotamase</keyword>
<dbReference type="AlphaFoldDB" id="A0A081FZA4"/>
<gene>
    <name evidence="11" type="primary">tig</name>
    <name evidence="15" type="ORF">ADIMK_1986</name>
</gene>
<feature type="domain" description="PPIase FKBP-type" evidence="14">
    <location>
        <begin position="161"/>
        <end position="249"/>
    </location>
</feature>
<evidence type="ECO:0000259" key="14">
    <source>
        <dbReference type="PROSITE" id="PS50059"/>
    </source>
</evidence>
<evidence type="ECO:0000256" key="8">
    <source>
        <dbReference type="ARBA" id="ARBA00023235"/>
    </source>
</evidence>
<evidence type="ECO:0000256" key="13">
    <source>
        <dbReference type="RuleBase" id="RU003914"/>
    </source>
</evidence>
<dbReference type="Proteomes" id="UP000028252">
    <property type="component" value="Unassembled WGS sequence"/>
</dbReference>
<dbReference type="RefSeq" id="WP_036187141.1">
    <property type="nucleotide sequence ID" value="NZ_JMQN01000028.1"/>
</dbReference>
<sequence length="446" mass="49811">MQVSVETTSGLERQMTITVPAERIDQDVDKQVMQQARTRRMDGFRPGKVPPKVIKRMYGDAIRYDVLNRVVQESFYKAVQQEELKPAGGPSIDLKNDKEGEDLQFVATFEVYPQIELADFSSAEITKQSAEIKDEDVDQMIETLRKQQANWVEVERAAEDGDRLRIDFEGFIDGEAFDGGKAEGMDLVLGSNSMIPGFEAGLIGATAGADVELNVTFPEDYHAENLKGKPAVFKVKVQSVSGSELPELNTEFFAKFGIEATEADAFRAEVRKNMERELKHALKTKLKEQVFNKLVELNGIDVPAALIDEEIDNLRRQAVQQFGGPNSQIDPNTLPKEMFEAQAKRRVTVGLLVQEVVKASEVKVDDERVQQTIAEMAETYQEPQQVIEWYNGNEQILNQIKSMVLEDQVVDQLVASAKVSETEVSYEEAIKPAQQAAETADAEAGE</sequence>
<keyword evidence="5 11" id="KW-0132">Cell division</keyword>
<evidence type="ECO:0000256" key="9">
    <source>
        <dbReference type="ARBA" id="ARBA00023306"/>
    </source>
</evidence>
<comment type="function">
    <text evidence="11">Involved in protein export. Acts as a chaperone by maintaining the newly synthesized protein in an open conformation. Functions as a peptidyl-prolyl cis-trans isomerase.</text>
</comment>
<dbReference type="Pfam" id="PF05697">
    <property type="entry name" value="Trigger_N"/>
    <property type="match status" value="1"/>
</dbReference>
<dbReference type="EC" id="5.2.1.8" evidence="3 11"/>
<keyword evidence="7 11" id="KW-0143">Chaperone</keyword>
<dbReference type="PANTHER" id="PTHR30560">
    <property type="entry name" value="TRIGGER FACTOR CHAPERONE AND PEPTIDYL-PROLYL CIS/TRANS ISOMERASE"/>
    <property type="match status" value="1"/>
</dbReference>
<dbReference type="InterPro" id="IPR037041">
    <property type="entry name" value="Trigger_fac_C_sf"/>
</dbReference>
<evidence type="ECO:0000313" key="15">
    <source>
        <dbReference type="EMBL" id="KEA63859.1"/>
    </source>
</evidence>
<evidence type="ECO:0000256" key="12">
    <source>
        <dbReference type="PROSITE-ProRule" id="PRU00277"/>
    </source>
</evidence>
<dbReference type="SUPFAM" id="SSF54534">
    <property type="entry name" value="FKBP-like"/>
    <property type="match status" value="1"/>
</dbReference>
<dbReference type="InterPro" id="IPR005215">
    <property type="entry name" value="Trig_fac"/>
</dbReference>
<accession>A0A081FZA4</accession>
<dbReference type="GO" id="GO:0051301">
    <property type="term" value="P:cell division"/>
    <property type="evidence" value="ECO:0007669"/>
    <property type="project" value="UniProtKB-KW"/>
</dbReference>
<keyword evidence="11" id="KW-0963">Cytoplasm</keyword>
<evidence type="ECO:0000256" key="10">
    <source>
        <dbReference type="ARBA" id="ARBA00029986"/>
    </source>
</evidence>
<dbReference type="NCBIfam" id="TIGR00115">
    <property type="entry name" value="tig"/>
    <property type="match status" value="1"/>
</dbReference>
<evidence type="ECO:0000256" key="4">
    <source>
        <dbReference type="ARBA" id="ARBA00016902"/>
    </source>
</evidence>
<dbReference type="PANTHER" id="PTHR30560:SF3">
    <property type="entry name" value="TRIGGER FACTOR-LIKE PROTEIN TIG, CHLOROPLASTIC"/>
    <property type="match status" value="1"/>
</dbReference>